<dbReference type="GO" id="GO:0005509">
    <property type="term" value="F:calcium ion binding"/>
    <property type="evidence" value="ECO:0007669"/>
    <property type="project" value="TreeGrafter"/>
</dbReference>
<dbReference type="PRINTS" id="PR01790">
    <property type="entry name" value="SMP30FAMILY"/>
</dbReference>
<dbReference type="PANTHER" id="PTHR10907:SF47">
    <property type="entry name" value="REGUCALCIN"/>
    <property type="match status" value="1"/>
</dbReference>
<feature type="domain" description="SMP-30/Gluconolactonase/LRE-like region" evidence="4">
    <location>
        <begin position="13"/>
        <end position="255"/>
    </location>
</feature>
<evidence type="ECO:0000256" key="3">
    <source>
        <dbReference type="PIRSR" id="PIRSR605511-2"/>
    </source>
</evidence>
<feature type="binding site" evidence="3">
    <location>
        <position position="15"/>
    </location>
    <ligand>
        <name>a divalent metal cation</name>
        <dbReference type="ChEBI" id="CHEBI:60240"/>
    </ligand>
</feature>
<dbReference type="AlphaFoldDB" id="A0A5E7CFE4"/>
<proteinExistence type="inferred from homology"/>
<reference evidence="5 6" key="1">
    <citation type="submission" date="2019-09" db="EMBL/GenBank/DDBJ databases">
        <authorList>
            <person name="Chandra G."/>
            <person name="Truman W A."/>
        </authorList>
    </citation>
    <scope>NUCLEOTIDE SEQUENCE [LARGE SCALE GENOMIC DNA]</scope>
    <source>
        <strain evidence="5">PS833</strain>
    </source>
</reference>
<feature type="binding site" evidence="3">
    <location>
        <position position="147"/>
    </location>
    <ligand>
        <name>a divalent metal cation</name>
        <dbReference type="ChEBI" id="CHEBI:60240"/>
    </ligand>
</feature>
<dbReference type="EMBL" id="CABVHU010000006">
    <property type="protein sequence ID" value="VVO03490.1"/>
    <property type="molecule type" value="Genomic_DNA"/>
</dbReference>
<dbReference type="Gene3D" id="2.120.10.30">
    <property type="entry name" value="TolB, C-terminal domain"/>
    <property type="match status" value="1"/>
</dbReference>
<comment type="cofactor">
    <cofactor evidence="3">
        <name>Zn(2+)</name>
        <dbReference type="ChEBI" id="CHEBI:29105"/>
    </cofactor>
    <text evidence="3">Binds 1 divalent metal cation per subunit.</text>
</comment>
<feature type="binding site" evidence="3">
    <location>
        <position position="119"/>
    </location>
    <ligand>
        <name>substrate</name>
    </ligand>
</feature>
<dbReference type="InterPro" id="IPR013658">
    <property type="entry name" value="SGL"/>
</dbReference>
<sequence>MQVEAVDVERDLLGEGPVWDARINALYWADQLGKRVRRLNPATGEYSEWKVDTVLGCIVLTSEINVLLIALTDGLYTLDLRNSHFSRIVHLPQPRTGVRLNDGRADRSGRLIFGSVTTDGGEPAGVVYRLLTNGTVETLREGMAIVNAICCSPDGRRIYYTDSREGLIYVRDCDLKGNWIGEEQIFTDMKPHGGAPDGATVDAQGGVWIAQIMGGKVFRFSSDGVLDRVIEMPAPYVSSVAFGGEHLDVLYVTSVRETGMLISTEHEEAGKLFAITGLGVTGIAEPYLTL</sequence>
<dbReference type="GO" id="GO:0050021">
    <property type="term" value="F:L-arabinonolactonase activity"/>
    <property type="evidence" value="ECO:0007669"/>
    <property type="project" value="UniProtKB-EC"/>
</dbReference>
<dbReference type="Pfam" id="PF08450">
    <property type="entry name" value="SGL"/>
    <property type="match status" value="1"/>
</dbReference>
<feature type="binding site" evidence="3">
    <location>
        <position position="99"/>
    </location>
    <ligand>
        <name>substrate</name>
    </ligand>
</feature>
<dbReference type="SUPFAM" id="SSF63829">
    <property type="entry name" value="Calcium-dependent phosphotriesterase"/>
    <property type="match status" value="1"/>
</dbReference>
<keyword evidence="5" id="KW-0378">Hydrolase</keyword>
<dbReference type="PANTHER" id="PTHR10907">
    <property type="entry name" value="REGUCALCIN"/>
    <property type="match status" value="1"/>
</dbReference>
<comment type="similarity">
    <text evidence="1">Belongs to the SMP-30/CGR1 family.</text>
</comment>
<evidence type="ECO:0000256" key="2">
    <source>
        <dbReference type="PIRSR" id="PIRSR605511-1"/>
    </source>
</evidence>
<feature type="active site" description="Proton donor/acceptor" evidence="2">
    <location>
        <position position="197"/>
    </location>
</feature>
<organism evidence="5 6">
    <name type="scientific">Pseudomonas fluorescens</name>
    <dbReference type="NCBI Taxonomy" id="294"/>
    <lineage>
        <taxon>Bacteria</taxon>
        <taxon>Pseudomonadati</taxon>
        <taxon>Pseudomonadota</taxon>
        <taxon>Gammaproteobacteria</taxon>
        <taxon>Pseudomonadales</taxon>
        <taxon>Pseudomonadaceae</taxon>
        <taxon>Pseudomonas</taxon>
    </lineage>
</organism>
<protein>
    <submittedName>
        <fullName evidence="5">L-arabinolactonase</fullName>
        <ecNumber evidence="5">3.1.1.15</ecNumber>
    </submittedName>
</protein>
<evidence type="ECO:0000313" key="5">
    <source>
        <dbReference type="EMBL" id="VVO03490.1"/>
    </source>
</evidence>
<evidence type="ECO:0000313" key="6">
    <source>
        <dbReference type="Proteomes" id="UP000409037"/>
    </source>
</evidence>
<dbReference type="GO" id="GO:0019853">
    <property type="term" value="P:L-ascorbic acid biosynthetic process"/>
    <property type="evidence" value="ECO:0007669"/>
    <property type="project" value="TreeGrafter"/>
</dbReference>
<gene>
    <name evidence="5" type="primary">araB</name>
    <name evidence="5" type="ORF">PS833_02851</name>
</gene>
<dbReference type="GO" id="GO:0004341">
    <property type="term" value="F:gluconolactonase activity"/>
    <property type="evidence" value="ECO:0007669"/>
    <property type="project" value="TreeGrafter"/>
</dbReference>
<evidence type="ECO:0000256" key="1">
    <source>
        <dbReference type="ARBA" id="ARBA00008853"/>
    </source>
</evidence>
<dbReference type="EC" id="3.1.1.15" evidence="5"/>
<dbReference type="InterPro" id="IPR005511">
    <property type="entry name" value="SMP-30"/>
</dbReference>
<evidence type="ECO:0000259" key="4">
    <source>
        <dbReference type="Pfam" id="PF08450"/>
    </source>
</evidence>
<accession>A0A5E7CFE4</accession>
<dbReference type="InterPro" id="IPR011042">
    <property type="entry name" value="6-blade_b-propeller_TolB-like"/>
</dbReference>
<name>A0A5E7CFE4_PSEFL</name>
<feature type="binding site" evidence="3">
    <location>
        <position position="101"/>
    </location>
    <ligand>
        <name>substrate</name>
    </ligand>
</feature>
<dbReference type="Proteomes" id="UP000409037">
    <property type="component" value="Unassembled WGS sequence"/>
</dbReference>
<keyword evidence="3" id="KW-0479">Metal-binding</keyword>
<feature type="binding site" evidence="3">
    <location>
        <position position="197"/>
    </location>
    <ligand>
        <name>a divalent metal cation</name>
        <dbReference type="ChEBI" id="CHEBI:60240"/>
    </ligand>
</feature>
<keyword evidence="3" id="KW-0862">Zinc</keyword>